<name>A0A841K1X6_9HYPH</name>
<evidence type="ECO:0000313" key="1">
    <source>
        <dbReference type="EMBL" id="MBB6166728.1"/>
    </source>
</evidence>
<proteinExistence type="predicted"/>
<keyword evidence="2" id="KW-1185">Reference proteome</keyword>
<reference evidence="1 2" key="1">
    <citation type="submission" date="2020-08" db="EMBL/GenBank/DDBJ databases">
        <title>Genomic Encyclopedia of Type Strains, Phase IV (KMG-IV): sequencing the most valuable type-strain genomes for metagenomic binning, comparative biology and taxonomic classification.</title>
        <authorList>
            <person name="Goeker M."/>
        </authorList>
    </citation>
    <scope>NUCLEOTIDE SEQUENCE [LARGE SCALE GENOMIC DNA]</scope>
    <source>
        <strain evidence="1 2">DSM 101465</strain>
    </source>
</reference>
<organism evidence="1 2">
    <name type="scientific">Chelatococcus composti</name>
    <dbReference type="NCBI Taxonomy" id="1743235"/>
    <lineage>
        <taxon>Bacteria</taxon>
        <taxon>Pseudomonadati</taxon>
        <taxon>Pseudomonadota</taxon>
        <taxon>Alphaproteobacteria</taxon>
        <taxon>Hyphomicrobiales</taxon>
        <taxon>Chelatococcaceae</taxon>
        <taxon>Chelatococcus</taxon>
    </lineage>
</organism>
<evidence type="ECO:0000313" key="2">
    <source>
        <dbReference type="Proteomes" id="UP000588017"/>
    </source>
</evidence>
<evidence type="ECO:0008006" key="3">
    <source>
        <dbReference type="Google" id="ProtNLM"/>
    </source>
</evidence>
<protein>
    <recommendedName>
        <fullName evidence="3">DUF3572 domain-containing protein</fullName>
    </recommendedName>
</protein>
<gene>
    <name evidence="1" type="ORF">HNQ73_000336</name>
</gene>
<dbReference type="InterPro" id="IPR021955">
    <property type="entry name" value="DUF3572"/>
</dbReference>
<dbReference type="Proteomes" id="UP000588017">
    <property type="component" value="Unassembled WGS sequence"/>
</dbReference>
<comment type="caution">
    <text evidence="1">The sequence shown here is derived from an EMBL/GenBank/DDBJ whole genome shotgun (WGS) entry which is preliminary data.</text>
</comment>
<dbReference type="AlphaFoldDB" id="A0A841K1X6"/>
<dbReference type="Pfam" id="PF12096">
    <property type="entry name" value="DUF3572"/>
    <property type="match status" value="1"/>
</dbReference>
<sequence length="104" mass="10967">MANLIHEMRPNKSLSAAQAENCAIAALSFLAADPERLGRFLALTGLSPENIRAAAAEPHFLASVLDHLLADESLLLAFAANNALAPEHVALARAVLDPHTAPRP</sequence>
<dbReference type="EMBL" id="JACHEH010000001">
    <property type="protein sequence ID" value="MBB6166728.1"/>
    <property type="molecule type" value="Genomic_DNA"/>
</dbReference>
<accession>A0A841K1X6</accession>
<dbReference type="RefSeq" id="WP_183331608.1">
    <property type="nucleotide sequence ID" value="NZ_BMHX01000001.1"/>
</dbReference>